<keyword evidence="3" id="KW-1185">Reference proteome</keyword>
<sequence length="325" mass="36592">MESERPDKRQRTEEVEYPAQCSDIWFDDGNVILQAENIQFRVHRGLLARHSSVFKDMFSMPQATASTEESHAPGGPPIVYLSDAASDVQYALAKLFNLADPEDEKKAPTISQLVSALRIGHKYLIPRLWNDSVSRLRCAFPSNQVAFRECLYKRDDITRDNTATAIRVLPSETLLELVDTVAEVGLQTVLPPLYYRILLRESLNTLIDNPYPRDNRARAYLLGGRAELLCSLSHSVAQWLKLNAHGVVCTTPAECRKAGYVAYADIANIRFPIGPWINGLQTGMCAHCNEQLQSTLSVVEGMSWVDLPRVFRLPAWKDLKDFDIS</sequence>
<dbReference type="PROSITE" id="PS50097">
    <property type="entry name" value="BTB"/>
    <property type="match status" value="1"/>
</dbReference>
<protein>
    <recommendedName>
        <fullName evidence="1">BTB domain-containing protein</fullName>
    </recommendedName>
</protein>
<gene>
    <name evidence="2" type="ORF">BD626DRAFT_397813</name>
</gene>
<dbReference type="SUPFAM" id="SSF54695">
    <property type="entry name" value="POZ domain"/>
    <property type="match status" value="1"/>
</dbReference>
<reference evidence="2 3" key="1">
    <citation type="journal article" date="2019" name="New Phytol.">
        <title>Comparative genomics reveals unique wood-decay strategies and fruiting body development in the Schizophyllaceae.</title>
        <authorList>
            <person name="Almasi E."/>
            <person name="Sahu N."/>
            <person name="Krizsan K."/>
            <person name="Balint B."/>
            <person name="Kovacs G.M."/>
            <person name="Kiss B."/>
            <person name="Cseklye J."/>
            <person name="Drula E."/>
            <person name="Henrissat B."/>
            <person name="Nagy I."/>
            <person name="Chovatia M."/>
            <person name="Adam C."/>
            <person name="LaButti K."/>
            <person name="Lipzen A."/>
            <person name="Riley R."/>
            <person name="Grigoriev I.V."/>
            <person name="Nagy L.G."/>
        </authorList>
    </citation>
    <scope>NUCLEOTIDE SEQUENCE [LARGE SCALE GENOMIC DNA]</scope>
    <source>
        <strain evidence="2 3">NL-1724</strain>
    </source>
</reference>
<evidence type="ECO:0000259" key="1">
    <source>
        <dbReference type="PROSITE" id="PS50097"/>
    </source>
</evidence>
<organism evidence="2 3">
    <name type="scientific">Schizophyllum amplum</name>
    <dbReference type="NCBI Taxonomy" id="97359"/>
    <lineage>
        <taxon>Eukaryota</taxon>
        <taxon>Fungi</taxon>
        <taxon>Dikarya</taxon>
        <taxon>Basidiomycota</taxon>
        <taxon>Agaricomycotina</taxon>
        <taxon>Agaricomycetes</taxon>
        <taxon>Agaricomycetidae</taxon>
        <taxon>Agaricales</taxon>
        <taxon>Schizophyllaceae</taxon>
        <taxon>Schizophyllum</taxon>
    </lineage>
</organism>
<dbReference type="OrthoDB" id="3217871at2759"/>
<evidence type="ECO:0000313" key="3">
    <source>
        <dbReference type="Proteomes" id="UP000320762"/>
    </source>
</evidence>
<dbReference type="InterPro" id="IPR000210">
    <property type="entry name" value="BTB/POZ_dom"/>
</dbReference>
<name>A0A550CLT7_9AGAR</name>
<dbReference type="Gene3D" id="3.30.710.10">
    <property type="entry name" value="Potassium Channel Kv1.1, Chain A"/>
    <property type="match status" value="1"/>
</dbReference>
<dbReference type="STRING" id="97359.A0A550CLT7"/>
<dbReference type="AlphaFoldDB" id="A0A550CLT7"/>
<feature type="domain" description="BTB" evidence="1">
    <location>
        <begin position="29"/>
        <end position="59"/>
    </location>
</feature>
<evidence type="ECO:0000313" key="2">
    <source>
        <dbReference type="EMBL" id="TRM65717.1"/>
    </source>
</evidence>
<proteinExistence type="predicted"/>
<comment type="caution">
    <text evidence="2">The sequence shown here is derived from an EMBL/GenBank/DDBJ whole genome shotgun (WGS) entry which is preliminary data.</text>
</comment>
<dbReference type="InterPro" id="IPR011333">
    <property type="entry name" value="SKP1/BTB/POZ_sf"/>
</dbReference>
<dbReference type="Proteomes" id="UP000320762">
    <property type="component" value="Unassembled WGS sequence"/>
</dbReference>
<dbReference type="Pfam" id="PF00651">
    <property type="entry name" value="BTB"/>
    <property type="match status" value="1"/>
</dbReference>
<dbReference type="CDD" id="cd18186">
    <property type="entry name" value="BTB_POZ_ZBTB_KLHL-like"/>
    <property type="match status" value="1"/>
</dbReference>
<accession>A0A550CLT7</accession>
<dbReference type="EMBL" id="VDMD01000004">
    <property type="protein sequence ID" value="TRM65717.1"/>
    <property type="molecule type" value="Genomic_DNA"/>
</dbReference>